<keyword evidence="4" id="KW-1185">Reference proteome</keyword>
<dbReference type="InterPro" id="IPR036849">
    <property type="entry name" value="Enolase-like_C_sf"/>
</dbReference>
<sequence length="354" mass="38634">MHIRSTRLIPYSLPLRQQWQSSMGGFCERKGWLIELSCNNGAKGYGDCAPLQVAGTEPPEVAKQWLKEQLSATEGKSPSELLRRYTAGIPQTPAARFALETALLDLFAQSEQVTLRHWLNAKATDHVLVNAVIGTLDDSVEKRAFCKIEQGFTTLKLKVGVRSPQDELAQLHGLAQQLPEKIRLRLDANQAWSSRDAEYFIDGIRGLPIDSLEEPLREPDLKLLAKLQNRTDCSLALDESLAQLHIDKLLVDPPVKRFILKPMVIGSLLSTKKLAESAANASVECVVTTTVDSAVGVLATAQLAAAIPSSRHLAQGLATSEWLEEDIAEPLTITNGQMILPDTHGLGIGPITTA</sequence>
<dbReference type="Gene3D" id="3.30.390.10">
    <property type="entry name" value="Enolase-like, N-terminal domain"/>
    <property type="match status" value="1"/>
</dbReference>
<dbReference type="PROSITE" id="PS00909">
    <property type="entry name" value="MR_MLE_2"/>
    <property type="match status" value="1"/>
</dbReference>
<name>A0A370DF81_9GAMM</name>
<comment type="caution">
    <text evidence="3">The sequence shown here is derived from an EMBL/GenBank/DDBJ whole genome shotgun (WGS) entry which is preliminary data.</text>
</comment>
<gene>
    <name evidence="3" type="ORF">DIZ78_13705</name>
</gene>
<evidence type="ECO:0000256" key="1">
    <source>
        <dbReference type="ARBA" id="ARBA00022723"/>
    </source>
</evidence>
<evidence type="ECO:0000259" key="2">
    <source>
        <dbReference type="SMART" id="SM00922"/>
    </source>
</evidence>
<dbReference type="Pfam" id="PF13378">
    <property type="entry name" value="MR_MLE_C"/>
    <property type="match status" value="1"/>
</dbReference>
<dbReference type="GO" id="GO:0046872">
    <property type="term" value="F:metal ion binding"/>
    <property type="evidence" value="ECO:0007669"/>
    <property type="project" value="UniProtKB-KW"/>
</dbReference>
<dbReference type="InterPro" id="IPR018110">
    <property type="entry name" value="Mandel_Rmase/mucon_lact_enz_CS"/>
</dbReference>
<dbReference type="EMBL" id="QFXE01000018">
    <property type="protein sequence ID" value="RDH83568.1"/>
    <property type="molecule type" value="Genomic_DNA"/>
</dbReference>
<dbReference type="Gene3D" id="3.20.20.120">
    <property type="entry name" value="Enolase-like C-terminal domain"/>
    <property type="match status" value="1"/>
</dbReference>
<dbReference type="SMART" id="SM00922">
    <property type="entry name" value="MR_MLE"/>
    <property type="match status" value="1"/>
</dbReference>
<organism evidence="3 4">
    <name type="scientific">endosymbiont of Escarpia spicata</name>
    <dbReference type="NCBI Taxonomy" id="2200908"/>
    <lineage>
        <taxon>Bacteria</taxon>
        <taxon>Pseudomonadati</taxon>
        <taxon>Pseudomonadota</taxon>
        <taxon>Gammaproteobacteria</taxon>
        <taxon>sulfur-oxidizing symbionts</taxon>
    </lineage>
</organism>
<dbReference type="PANTHER" id="PTHR48073:SF2">
    <property type="entry name" value="O-SUCCINYLBENZOATE SYNTHASE"/>
    <property type="match status" value="1"/>
</dbReference>
<evidence type="ECO:0000313" key="3">
    <source>
        <dbReference type="EMBL" id="RDH83568.1"/>
    </source>
</evidence>
<proteinExistence type="predicted"/>
<protein>
    <submittedName>
        <fullName evidence="3">O-succinylbenzoate synthase</fullName>
    </submittedName>
</protein>
<feature type="domain" description="Mandelate racemase/muconate lactonizing enzyme C-terminal" evidence="2">
    <location>
        <begin position="137"/>
        <end position="234"/>
    </location>
</feature>
<dbReference type="GO" id="GO:0003824">
    <property type="term" value="F:catalytic activity"/>
    <property type="evidence" value="ECO:0007669"/>
    <property type="project" value="UniProtKB-ARBA"/>
</dbReference>
<dbReference type="SFLD" id="SFLDG00180">
    <property type="entry name" value="muconate_cycloisomerase"/>
    <property type="match status" value="1"/>
</dbReference>
<evidence type="ECO:0000313" key="4">
    <source>
        <dbReference type="Proteomes" id="UP000254771"/>
    </source>
</evidence>
<keyword evidence="1" id="KW-0479">Metal-binding</keyword>
<dbReference type="Proteomes" id="UP000254771">
    <property type="component" value="Unassembled WGS sequence"/>
</dbReference>
<dbReference type="SUPFAM" id="SSF54826">
    <property type="entry name" value="Enolase N-terminal domain-like"/>
    <property type="match status" value="1"/>
</dbReference>
<dbReference type="SUPFAM" id="SSF51604">
    <property type="entry name" value="Enolase C-terminal domain-like"/>
    <property type="match status" value="1"/>
</dbReference>
<dbReference type="InterPro" id="IPR029017">
    <property type="entry name" value="Enolase-like_N"/>
</dbReference>
<dbReference type="PANTHER" id="PTHR48073">
    <property type="entry name" value="O-SUCCINYLBENZOATE SYNTHASE-RELATED"/>
    <property type="match status" value="1"/>
</dbReference>
<dbReference type="InterPro" id="IPR013342">
    <property type="entry name" value="Mandelate_racemase_C"/>
</dbReference>
<accession>A0A370DF81</accession>
<reference evidence="3 4" key="1">
    <citation type="journal article" date="2018" name="ISME J.">
        <title>Endosymbiont genomes yield clues of tubeworm success.</title>
        <authorList>
            <person name="Li Y."/>
            <person name="Liles M.R."/>
            <person name="Halanych K.M."/>
        </authorList>
    </citation>
    <scope>NUCLEOTIDE SEQUENCE [LARGE SCALE GENOMIC DNA]</scope>
    <source>
        <strain evidence="3">A1462</strain>
    </source>
</reference>
<dbReference type="CDD" id="cd03320">
    <property type="entry name" value="OSBS"/>
    <property type="match status" value="1"/>
</dbReference>
<dbReference type="SFLD" id="SFLDF00009">
    <property type="entry name" value="o-succinylbenzoate_synthase"/>
    <property type="match status" value="1"/>
</dbReference>
<dbReference type="InterPro" id="IPR029065">
    <property type="entry name" value="Enolase_C-like"/>
</dbReference>
<dbReference type="SFLD" id="SFLDS00001">
    <property type="entry name" value="Enolase"/>
    <property type="match status" value="1"/>
</dbReference>
<dbReference type="AlphaFoldDB" id="A0A370DF81"/>
<dbReference type="GO" id="GO:0009063">
    <property type="term" value="P:amino acid catabolic process"/>
    <property type="evidence" value="ECO:0007669"/>
    <property type="project" value="InterPro"/>
</dbReference>